<dbReference type="SUPFAM" id="SSF56784">
    <property type="entry name" value="HAD-like"/>
    <property type="match status" value="1"/>
</dbReference>
<reference evidence="4 5" key="1">
    <citation type="submission" date="2015-12" db="EMBL/GenBank/DDBJ databases">
        <title>Genome sequence of Thalassospira lucentensis MCCC 1A02072.</title>
        <authorList>
            <person name="Lu L."/>
            <person name="Lai Q."/>
            <person name="Shao Z."/>
            <person name="Qian P."/>
        </authorList>
    </citation>
    <scope>NUCLEOTIDE SEQUENCE [LARGE SCALE GENOMIC DNA]</scope>
    <source>
        <strain evidence="4 5">MCCC 1A02072</strain>
    </source>
</reference>
<dbReference type="NCBIfam" id="TIGR01428">
    <property type="entry name" value="HAD_type_II"/>
    <property type="match status" value="1"/>
</dbReference>
<dbReference type="CDD" id="cd02588">
    <property type="entry name" value="HAD_L2-DEX"/>
    <property type="match status" value="1"/>
</dbReference>
<organism evidence="4 5">
    <name type="scientific">Thalassospira lucentensis</name>
    <dbReference type="NCBI Taxonomy" id="168935"/>
    <lineage>
        <taxon>Bacteria</taxon>
        <taxon>Pseudomonadati</taxon>
        <taxon>Pseudomonadota</taxon>
        <taxon>Alphaproteobacteria</taxon>
        <taxon>Rhodospirillales</taxon>
        <taxon>Thalassospiraceae</taxon>
        <taxon>Thalassospira</taxon>
    </lineage>
</organism>
<dbReference type="SFLD" id="SFLDS00003">
    <property type="entry name" value="Haloacid_Dehalogenase"/>
    <property type="match status" value="1"/>
</dbReference>
<evidence type="ECO:0000313" key="4">
    <source>
        <dbReference type="EMBL" id="KZB67969.1"/>
    </source>
</evidence>
<dbReference type="InterPro" id="IPR006328">
    <property type="entry name" value="2-HAD"/>
</dbReference>
<accession>A0A154L9P5</accession>
<dbReference type="InterPro" id="IPR023214">
    <property type="entry name" value="HAD_sf"/>
</dbReference>
<comment type="similarity">
    <text evidence="1 3">Belongs to the HAD-like hydrolase superfamily. S-2-haloalkanoic acid dehalogenase family.</text>
</comment>
<comment type="catalytic activity">
    <reaction evidence="3">
        <text>an (S)-2-haloacid + H2O = a (2R)-2-hydroxycarboxylate + a halide anion + H(+)</text>
        <dbReference type="Rhea" id="RHEA:11192"/>
        <dbReference type="ChEBI" id="CHEBI:15377"/>
        <dbReference type="ChEBI" id="CHEBI:15378"/>
        <dbReference type="ChEBI" id="CHEBI:16042"/>
        <dbReference type="ChEBI" id="CHEBI:58314"/>
        <dbReference type="ChEBI" id="CHEBI:137405"/>
        <dbReference type="EC" id="3.8.1.2"/>
    </reaction>
</comment>
<dbReference type="PANTHER" id="PTHR43316:SF3">
    <property type="entry name" value="HALOACID DEHALOGENASE, TYPE II (AFU_ORTHOLOGUE AFUA_2G07750)-RELATED"/>
    <property type="match status" value="1"/>
</dbReference>
<evidence type="ECO:0000256" key="2">
    <source>
        <dbReference type="ARBA" id="ARBA00022801"/>
    </source>
</evidence>
<dbReference type="SFLD" id="SFLDF00045">
    <property type="entry name" value="2-haloacid_dehalogenase"/>
    <property type="match status" value="1"/>
</dbReference>
<dbReference type="Proteomes" id="UP000076335">
    <property type="component" value="Unassembled WGS sequence"/>
</dbReference>
<protein>
    <recommendedName>
        <fullName evidence="3">(S)-2-haloacid dehalogenase</fullName>
        <ecNumber evidence="3">3.8.1.2</ecNumber>
    </recommendedName>
    <alternativeName>
        <fullName evidence="3">2-haloalkanoic acid dehalogenase</fullName>
    </alternativeName>
    <alternativeName>
        <fullName evidence="3">Halocarboxylic acid halidohydrolase</fullName>
    </alternativeName>
    <alternativeName>
        <fullName evidence="3">L-2-haloacid dehalogenase</fullName>
    </alternativeName>
</protein>
<dbReference type="OrthoDB" id="7989657at2"/>
<dbReference type="GO" id="GO:0018784">
    <property type="term" value="F:(S)-2-haloacid dehalogenase activity"/>
    <property type="evidence" value="ECO:0007669"/>
    <property type="project" value="UniProtKB-UniRule"/>
</dbReference>
<dbReference type="RefSeq" id="WP_062948678.1">
    <property type="nucleotide sequence ID" value="NZ_LPVY01000003.1"/>
</dbReference>
<dbReference type="Gene3D" id="3.40.50.1000">
    <property type="entry name" value="HAD superfamily/HAD-like"/>
    <property type="match status" value="1"/>
</dbReference>
<evidence type="ECO:0000256" key="3">
    <source>
        <dbReference type="RuleBase" id="RU368077"/>
    </source>
</evidence>
<dbReference type="InterPro" id="IPR023198">
    <property type="entry name" value="PGP-like_dom2"/>
</dbReference>
<dbReference type="AlphaFoldDB" id="A0A154L9P5"/>
<comment type="caution">
    <text evidence="4">The sequence shown here is derived from an EMBL/GenBank/DDBJ whole genome shotgun (WGS) entry which is preliminary data.</text>
</comment>
<dbReference type="PANTHER" id="PTHR43316">
    <property type="entry name" value="HYDROLASE, HALOACID DELAHOGENASE-RELATED"/>
    <property type="match status" value="1"/>
</dbReference>
<dbReference type="InterPro" id="IPR036412">
    <property type="entry name" value="HAD-like_sf"/>
</dbReference>
<dbReference type="InterPro" id="IPR051540">
    <property type="entry name" value="S-2-haloacid_dehalogenase"/>
</dbReference>
<proteinExistence type="inferred from homology"/>
<dbReference type="EMBL" id="LPVY01000003">
    <property type="protein sequence ID" value="KZB67969.1"/>
    <property type="molecule type" value="Genomic_DNA"/>
</dbReference>
<dbReference type="NCBIfam" id="TIGR01493">
    <property type="entry name" value="HAD-SF-IA-v2"/>
    <property type="match status" value="1"/>
</dbReference>
<evidence type="ECO:0000256" key="1">
    <source>
        <dbReference type="ARBA" id="ARBA00008106"/>
    </source>
</evidence>
<dbReference type="SFLD" id="SFLDG01129">
    <property type="entry name" value="C1.5:_HAD__Beta-PGM__Phosphata"/>
    <property type="match status" value="1"/>
</dbReference>
<dbReference type="Gene3D" id="1.10.150.240">
    <property type="entry name" value="Putative phosphatase, domain 2"/>
    <property type="match status" value="1"/>
</dbReference>
<dbReference type="PRINTS" id="PR00413">
    <property type="entry name" value="HADHALOGNASE"/>
</dbReference>
<name>A0A154L9P5_9PROT</name>
<dbReference type="EC" id="3.8.1.2" evidence="3"/>
<dbReference type="Pfam" id="PF00702">
    <property type="entry name" value="Hydrolase"/>
    <property type="match status" value="1"/>
</dbReference>
<gene>
    <name evidence="4" type="ORF">AUP42_10850</name>
</gene>
<dbReference type="SFLD" id="SFLDG01135">
    <property type="entry name" value="C1.5.6:_HAD__Beta-PGM__Phospha"/>
    <property type="match status" value="1"/>
</dbReference>
<dbReference type="InterPro" id="IPR006439">
    <property type="entry name" value="HAD-SF_hydro_IA"/>
</dbReference>
<sequence>MSENALTSCRAFVFDAYGTLFDVGSAVNRFKGTIGDEGDRLSSIWRQKQLEYTWLRSLMGDFTDFWSVTGDALDYAMAAIGKKDPALRAKLMETYLSLDTFPEVVETLKTLKSQGHKLAILSNGAKHMLISAAKSSGILALFDQIICVDDLKTYKPHPDVYQLAVDQLELSPAEISFQSSNGWDIAGAGHFGFRTAWINRTQQPMERLSHSADVVLKGLDELLPLVAQPEKA</sequence>
<evidence type="ECO:0000313" key="5">
    <source>
        <dbReference type="Proteomes" id="UP000076335"/>
    </source>
</evidence>
<comment type="function">
    <text evidence="3">Catalyzes the hydrolytic dehalogenation of small (S)-2-haloalkanoic acids to yield the corresponding (R)-2-hydroxyalkanoic acids.</text>
</comment>
<keyword evidence="2 3" id="KW-0378">Hydrolase</keyword>